<gene>
    <name evidence="3" type="ORF">CNLFYP112_01779</name>
</gene>
<evidence type="ECO:0008006" key="4">
    <source>
        <dbReference type="Google" id="ProtNLM"/>
    </source>
</evidence>
<evidence type="ECO:0000259" key="2">
    <source>
        <dbReference type="Pfam" id="PF13635"/>
    </source>
</evidence>
<dbReference type="Gene3D" id="3.40.50.300">
    <property type="entry name" value="P-loop containing nucleotide triphosphate hydrolases"/>
    <property type="match status" value="1"/>
</dbReference>
<dbReference type="Pfam" id="PF13173">
    <property type="entry name" value="AAA_14"/>
    <property type="match status" value="1"/>
</dbReference>
<dbReference type="InterPro" id="IPR027417">
    <property type="entry name" value="P-loop_NTPase"/>
</dbReference>
<dbReference type="Pfam" id="PF13635">
    <property type="entry name" value="DUF4143"/>
    <property type="match status" value="1"/>
</dbReference>
<organism evidence="3">
    <name type="scientific">[Clostridium] nexile</name>
    <dbReference type="NCBI Taxonomy" id="29361"/>
    <lineage>
        <taxon>Bacteria</taxon>
        <taxon>Bacillati</taxon>
        <taxon>Bacillota</taxon>
        <taxon>Clostridia</taxon>
        <taxon>Lachnospirales</taxon>
        <taxon>Lachnospiraceae</taxon>
        <taxon>Tyzzerella</taxon>
    </lineage>
</organism>
<dbReference type="SUPFAM" id="SSF52540">
    <property type="entry name" value="P-loop containing nucleoside triphosphate hydrolases"/>
    <property type="match status" value="1"/>
</dbReference>
<evidence type="ECO:0000259" key="1">
    <source>
        <dbReference type="Pfam" id="PF13173"/>
    </source>
</evidence>
<dbReference type="AlphaFoldDB" id="A0A6N2TUG3"/>
<dbReference type="InterPro" id="IPR041682">
    <property type="entry name" value="AAA_14"/>
</dbReference>
<dbReference type="PANTHER" id="PTHR33295">
    <property type="entry name" value="ATPASE"/>
    <property type="match status" value="1"/>
</dbReference>
<name>A0A6N2TUG3_9FIRM</name>
<feature type="domain" description="DUF4143" evidence="2">
    <location>
        <begin position="319"/>
        <end position="404"/>
    </location>
</feature>
<accession>A0A6N2TUG3</accession>
<dbReference type="EMBL" id="CACRTG010000013">
    <property type="protein sequence ID" value="VYT09554.1"/>
    <property type="molecule type" value="Genomic_DNA"/>
</dbReference>
<protein>
    <recommendedName>
        <fullName evidence="4">DUF4143 domain-containing protein</fullName>
    </recommendedName>
</protein>
<feature type="domain" description="AAA" evidence="1">
    <location>
        <begin position="23"/>
        <end position="163"/>
    </location>
</feature>
<dbReference type="InterPro" id="IPR025420">
    <property type="entry name" value="DUF4143"/>
</dbReference>
<proteinExistence type="predicted"/>
<reference evidence="3" key="1">
    <citation type="submission" date="2019-11" db="EMBL/GenBank/DDBJ databases">
        <authorList>
            <person name="Feng L."/>
        </authorList>
    </citation>
    <scope>NUCLEOTIDE SEQUENCE</scope>
    <source>
        <strain evidence="3">CnexileLFYP112</strain>
    </source>
</reference>
<dbReference type="PANTHER" id="PTHR33295:SF7">
    <property type="entry name" value="ATPASE"/>
    <property type="match status" value="1"/>
</dbReference>
<evidence type="ECO:0000313" key="3">
    <source>
        <dbReference type="EMBL" id="VYT09554.1"/>
    </source>
</evidence>
<sequence>MYLKRNVYKRLIEWKNSVDHSTLEVNGARQVGKTYLINKFADEYFKQKIYINLFELSGKQFLECYEQAIAWKPGTKRPEHPLHDAFLLYEPSFQDTEDTVIIIDEIQESAEIYNRIREFTRQFKCRFIVTGSYLGRVYDSEFRFSSGDVTKLTIYTLSYEEFLRAFDESLYEQYCELAIGKCEKDIYASLKQIYDVYCQIGGYPKVVETYLKTKNIQLAQGELVKIIDTFINESIRYFTDILDSRVFTEIFLSVCRILNREKKGLAEDSISEELQKIVTRDYSSNISKATCNRAISWLYFSGIIGFCAKISEMDILEFKPASRCYFMDLGVANYYLKLTGTDSRVLMGTLNENYVYINLKKRQDFPPEIAFETPAFATYKGGEIDFVVQCLKNDLRYLVEVKAGKGTAVTATKALQSGKANKLLYLKGDTKGGIDKNIETVPIYMLESYEF</sequence>